<evidence type="ECO:0000313" key="3">
    <source>
        <dbReference type="Proteomes" id="UP000595437"/>
    </source>
</evidence>
<protein>
    <submittedName>
        <fullName evidence="2">Uncharacterized protein</fullName>
    </submittedName>
</protein>
<evidence type="ECO:0000313" key="2">
    <source>
        <dbReference type="EMBL" id="QQP50493.1"/>
    </source>
</evidence>
<sequence length="51" mass="5760">STATFHSVDKDGIFMSNPQHLPAVSRRNGPGKYNLRINGLRKNGHRRFGPR</sequence>
<organism evidence="2 3">
    <name type="scientific">Caligus rogercresseyi</name>
    <name type="common">Sea louse</name>
    <dbReference type="NCBI Taxonomy" id="217165"/>
    <lineage>
        <taxon>Eukaryota</taxon>
        <taxon>Metazoa</taxon>
        <taxon>Ecdysozoa</taxon>
        <taxon>Arthropoda</taxon>
        <taxon>Crustacea</taxon>
        <taxon>Multicrustacea</taxon>
        <taxon>Hexanauplia</taxon>
        <taxon>Copepoda</taxon>
        <taxon>Siphonostomatoida</taxon>
        <taxon>Caligidae</taxon>
        <taxon>Caligus</taxon>
    </lineage>
</organism>
<dbReference type="Proteomes" id="UP000595437">
    <property type="component" value="Chromosome 7"/>
</dbReference>
<keyword evidence="3" id="KW-1185">Reference proteome</keyword>
<feature type="compositionally biased region" description="Basic residues" evidence="1">
    <location>
        <begin position="42"/>
        <end position="51"/>
    </location>
</feature>
<proteinExistence type="predicted"/>
<dbReference type="AlphaFoldDB" id="A0A7T8HI50"/>
<feature type="non-terminal residue" evidence="2">
    <location>
        <position position="1"/>
    </location>
</feature>
<gene>
    <name evidence="2" type="ORF">FKW44_011507</name>
</gene>
<evidence type="ECO:0000256" key="1">
    <source>
        <dbReference type="SAM" id="MobiDB-lite"/>
    </source>
</evidence>
<feature type="region of interest" description="Disordered" evidence="1">
    <location>
        <begin position="1"/>
        <end position="51"/>
    </location>
</feature>
<name>A0A7T8HI50_CALRO</name>
<dbReference type="EMBL" id="CP045896">
    <property type="protein sequence ID" value="QQP50493.1"/>
    <property type="molecule type" value="Genomic_DNA"/>
</dbReference>
<reference evidence="3" key="1">
    <citation type="submission" date="2021-01" db="EMBL/GenBank/DDBJ databases">
        <title>Caligus Genome Assembly.</title>
        <authorList>
            <person name="Gallardo-Escarate C."/>
        </authorList>
    </citation>
    <scope>NUCLEOTIDE SEQUENCE [LARGE SCALE GENOMIC DNA]</scope>
</reference>
<accession>A0A7T8HI50</accession>